<evidence type="ECO:0000313" key="1">
    <source>
        <dbReference type="EMBL" id="KQB86578.1"/>
    </source>
</evidence>
<reference evidence="1 2" key="1">
    <citation type="submission" date="2015-10" db="EMBL/GenBank/DDBJ databases">
        <title>Corynebacteirum lowii and Corynebacterium oculi species nova, derived from human clinical disease and and emended description of Corynebacterium mastiditis.</title>
        <authorList>
            <person name="Bernard K."/>
            <person name="Pacheco A.L."/>
            <person name="Mcdougall C."/>
            <person name="Burtx T."/>
            <person name="Weibe D."/>
            <person name="Tyler S."/>
            <person name="Olson A.B."/>
            <person name="Cnockaert M."/>
            <person name="Eguchi H."/>
            <person name="Kuwahara T."/>
            <person name="Nakayama-Imaohji H."/>
            <person name="Boudewijins M."/>
            <person name="Van Hoecke F."/>
            <person name="Bernier A.-M."/>
            <person name="Vandamme P."/>
        </authorList>
    </citation>
    <scope>NUCLEOTIDE SEQUENCE [LARGE SCALE GENOMIC DNA]</scope>
    <source>
        <strain evidence="1 2">NML 130206</strain>
    </source>
</reference>
<dbReference type="InterPro" id="IPR017517">
    <property type="entry name" value="Maleyloyr_isom"/>
</dbReference>
<dbReference type="InterPro" id="IPR017519">
    <property type="entry name" value="CHP03085"/>
</dbReference>
<dbReference type="RefSeq" id="WP_245625694.1">
    <property type="nucleotide sequence ID" value="NZ_JAUSQY010000001.1"/>
</dbReference>
<dbReference type="STRING" id="1544413.Clow_00786"/>
<name>A0A0N8W0F8_9CORY</name>
<dbReference type="NCBIfam" id="TIGR03083">
    <property type="entry name" value="maleylpyruvate isomerase family mycothiol-dependent enzyme"/>
    <property type="match status" value="1"/>
</dbReference>
<gene>
    <name evidence="1" type="ORF">Clow_00786</name>
</gene>
<dbReference type="AlphaFoldDB" id="A0A0N8W0F8"/>
<sequence>MSFVATERAKLRDLLLDLGPQALTLCEGWLTQDMAVHLWLRERRPDALAGIMVPALSGHLDNLTRAQKARPYEAVVREWGAGPGTIGRLSYALRNTAEHFVHHEDVRRGGGVVEPRDFSARVNELLWGQCSRMAPLLLRGNSRPVILEGRGMRPIVAADRRGVVKCGDAVLRVKGEPGEVMLWCFGRSAVEVEIEGEEPIRSSL</sequence>
<evidence type="ECO:0000313" key="2">
    <source>
        <dbReference type="Proteomes" id="UP000050488"/>
    </source>
</evidence>
<accession>A0A0N8W0F8</accession>
<dbReference type="NCBIfam" id="TIGR03085">
    <property type="entry name" value="TIGR03085 family metal-binding protein"/>
    <property type="match status" value="1"/>
</dbReference>
<organism evidence="1 2">
    <name type="scientific">Corynebacterium lowii</name>
    <dbReference type="NCBI Taxonomy" id="1544413"/>
    <lineage>
        <taxon>Bacteria</taxon>
        <taxon>Bacillati</taxon>
        <taxon>Actinomycetota</taxon>
        <taxon>Actinomycetes</taxon>
        <taxon>Mycobacteriales</taxon>
        <taxon>Corynebacteriaceae</taxon>
        <taxon>Corynebacterium</taxon>
    </lineage>
</organism>
<comment type="caution">
    <text evidence="1">The sequence shown here is derived from an EMBL/GenBank/DDBJ whole genome shotgun (WGS) entry which is preliminary data.</text>
</comment>
<dbReference type="PATRIC" id="fig|1544413.3.peg.788"/>
<evidence type="ECO:0008006" key="3">
    <source>
        <dbReference type="Google" id="ProtNLM"/>
    </source>
</evidence>
<protein>
    <recommendedName>
        <fullName evidence="3">Mycothiol-dependent maleylpyruvate isomerase metal-binding domain-containing protein</fullName>
    </recommendedName>
</protein>
<proteinExistence type="predicted"/>
<dbReference type="Proteomes" id="UP000050488">
    <property type="component" value="Unassembled WGS sequence"/>
</dbReference>
<dbReference type="EMBL" id="LKEV01000002">
    <property type="protein sequence ID" value="KQB86578.1"/>
    <property type="molecule type" value="Genomic_DNA"/>
</dbReference>
<keyword evidence="2" id="KW-1185">Reference proteome</keyword>